<protein>
    <submittedName>
        <fullName evidence="3">ATP/GTP-binding protein</fullName>
    </submittedName>
</protein>
<evidence type="ECO:0000256" key="1">
    <source>
        <dbReference type="SAM" id="MobiDB-lite"/>
    </source>
</evidence>
<evidence type="ECO:0000313" key="4">
    <source>
        <dbReference type="Proteomes" id="UP000315226"/>
    </source>
</evidence>
<proteinExistence type="predicted"/>
<keyword evidence="2" id="KW-0732">Signal</keyword>
<evidence type="ECO:0000256" key="2">
    <source>
        <dbReference type="SAM" id="SignalP"/>
    </source>
</evidence>
<organism evidence="3 4">
    <name type="scientific">Streptomyces gardneri</name>
    <dbReference type="NCBI Taxonomy" id="66892"/>
    <lineage>
        <taxon>Bacteria</taxon>
        <taxon>Bacillati</taxon>
        <taxon>Actinomycetota</taxon>
        <taxon>Actinomycetes</taxon>
        <taxon>Kitasatosporales</taxon>
        <taxon>Streptomycetaceae</taxon>
        <taxon>Streptomyces</taxon>
    </lineage>
</organism>
<feature type="chain" id="PRO_5039613782" evidence="2">
    <location>
        <begin position="28"/>
        <end position="300"/>
    </location>
</feature>
<sequence length="300" mass="30731">MLTPLRAAAATVLALTMTAISAASAHADNPDGESGSHCGPFFCEVRVDVPGSGGSGGAPVSGGASGGSGEGGGGGGARPATEPVCTYKKFHPQPLAGSLDWEGHEPGDGAVYEERCTFDNGMTEFTNVRNIWAATPPAAVAVDPATLARQALDRMLLRGPQIGITPKPGGRGVVGMPVYLWTERGPETYGPNVASASAGGITVTATARVSRIVWNMGDGKSVICTTPGTPYRAEYGKQPSPDCGHRYTAPSSTTGTGEYHVTATSTWAIGWQATTGQSGQLTETRQSAVDINVVEVQVLN</sequence>
<dbReference type="EMBL" id="BJMN01000018">
    <property type="protein sequence ID" value="GEB57398.1"/>
    <property type="molecule type" value="Genomic_DNA"/>
</dbReference>
<dbReference type="Proteomes" id="UP000315226">
    <property type="component" value="Unassembled WGS sequence"/>
</dbReference>
<evidence type="ECO:0000313" key="3">
    <source>
        <dbReference type="EMBL" id="GEB57398.1"/>
    </source>
</evidence>
<dbReference type="AlphaFoldDB" id="A0A4Y3RKD1"/>
<feature type="compositionally biased region" description="Gly residues" evidence="1">
    <location>
        <begin position="53"/>
        <end position="77"/>
    </location>
</feature>
<reference evidence="3 4" key="1">
    <citation type="submission" date="2019-06" db="EMBL/GenBank/DDBJ databases">
        <title>Whole genome shotgun sequence of Streptomyces gardneri NBRC 12865.</title>
        <authorList>
            <person name="Hosoyama A."/>
            <person name="Uohara A."/>
            <person name="Ohji S."/>
            <person name="Ichikawa N."/>
        </authorList>
    </citation>
    <scope>NUCLEOTIDE SEQUENCE [LARGE SCALE GENOMIC DNA]</scope>
    <source>
        <strain evidence="3 4">NBRC 12865</strain>
    </source>
</reference>
<feature type="signal peptide" evidence="2">
    <location>
        <begin position="1"/>
        <end position="27"/>
    </location>
</feature>
<accession>A0A4Y3RKD1</accession>
<name>A0A4Y3RKD1_9ACTN</name>
<keyword evidence="4" id="KW-1185">Reference proteome</keyword>
<gene>
    <name evidence="3" type="ORF">SGA01_30030</name>
</gene>
<comment type="caution">
    <text evidence="3">The sequence shown here is derived from an EMBL/GenBank/DDBJ whole genome shotgun (WGS) entry which is preliminary data.</text>
</comment>
<feature type="region of interest" description="Disordered" evidence="1">
    <location>
        <begin position="53"/>
        <end position="80"/>
    </location>
</feature>